<accession>A0A1M5NYK1</accession>
<dbReference type="AlphaFoldDB" id="A0A1M5NYK1"/>
<reference evidence="3" key="1">
    <citation type="submission" date="2016-11" db="EMBL/GenBank/DDBJ databases">
        <authorList>
            <person name="Varghese N."/>
            <person name="Submissions S."/>
        </authorList>
    </citation>
    <scope>NUCLEOTIDE SEQUENCE [LARGE SCALE GENOMIC DNA]</scope>
    <source>
        <strain evidence="3">DSM 15285</strain>
    </source>
</reference>
<dbReference type="RefSeq" id="WP_072723086.1">
    <property type="nucleotide sequence ID" value="NZ_FQXH01000005.1"/>
</dbReference>
<dbReference type="STRING" id="1123350.SAMN02744040_00290"/>
<dbReference type="EMBL" id="FQXH01000005">
    <property type="protein sequence ID" value="SHG94568.1"/>
    <property type="molecule type" value="Genomic_DNA"/>
</dbReference>
<dbReference type="InterPro" id="IPR025309">
    <property type="entry name" value="KTSC_dom"/>
</dbReference>
<keyword evidence="3" id="KW-1185">Reference proteome</keyword>
<name>A0A1M5NYK1_9FIRM</name>
<organism evidence="2 3">
    <name type="scientific">Tepidibacter thalassicus DSM 15285</name>
    <dbReference type="NCBI Taxonomy" id="1123350"/>
    <lineage>
        <taxon>Bacteria</taxon>
        <taxon>Bacillati</taxon>
        <taxon>Bacillota</taxon>
        <taxon>Clostridia</taxon>
        <taxon>Peptostreptococcales</taxon>
        <taxon>Peptostreptococcaceae</taxon>
        <taxon>Tepidibacter</taxon>
    </lineage>
</organism>
<protein>
    <submittedName>
        <fullName evidence="2">KTSC domain-containing protein</fullName>
    </submittedName>
</protein>
<dbReference type="Pfam" id="PF13619">
    <property type="entry name" value="KTSC"/>
    <property type="match status" value="1"/>
</dbReference>
<evidence type="ECO:0000313" key="3">
    <source>
        <dbReference type="Proteomes" id="UP000242520"/>
    </source>
</evidence>
<gene>
    <name evidence="2" type="ORF">SAMN02744040_00290</name>
</gene>
<evidence type="ECO:0000259" key="1">
    <source>
        <dbReference type="Pfam" id="PF13619"/>
    </source>
</evidence>
<dbReference type="Proteomes" id="UP000242520">
    <property type="component" value="Unassembled WGS sequence"/>
</dbReference>
<dbReference type="OrthoDB" id="8450910at2"/>
<evidence type="ECO:0000313" key="2">
    <source>
        <dbReference type="EMBL" id="SHG94568.1"/>
    </source>
</evidence>
<proteinExistence type="predicted"/>
<feature type="domain" description="KTSC" evidence="1">
    <location>
        <begin position="10"/>
        <end position="64"/>
    </location>
</feature>
<sequence>MIKKNINLNNISSIEYDSNEKILKINFTTGEKYHHIGVPKNIYEDLINSNYIGYYIHYNIRNKYPYKKID</sequence>